<dbReference type="PANTHER" id="PTHR30619:SF1">
    <property type="entry name" value="RECOMBINATION PROTEIN 2"/>
    <property type="match status" value="1"/>
</dbReference>
<organism evidence="10 11">
    <name type="scientific">Salana multivorans</name>
    <dbReference type="NCBI Taxonomy" id="120377"/>
    <lineage>
        <taxon>Bacteria</taxon>
        <taxon>Bacillati</taxon>
        <taxon>Actinomycetota</taxon>
        <taxon>Actinomycetes</taxon>
        <taxon>Micrococcales</taxon>
        <taxon>Beutenbergiaceae</taxon>
        <taxon>Salana</taxon>
    </lineage>
</organism>
<evidence type="ECO:0000259" key="8">
    <source>
        <dbReference type="Pfam" id="PF00753"/>
    </source>
</evidence>
<evidence type="ECO:0000256" key="6">
    <source>
        <dbReference type="SAM" id="MobiDB-lite"/>
    </source>
</evidence>
<dbReference type="InterPro" id="IPR001279">
    <property type="entry name" value="Metallo-B-lactamas"/>
</dbReference>
<keyword evidence="3 7" id="KW-0812">Transmembrane</keyword>
<dbReference type="Pfam" id="PF03772">
    <property type="entry name" value="Competence"/>
    <property type="match status" value="1"/>
</dbReference>
<dbReference type="InterPro" id="IPR004477">
    <property type="entry name" value="ComEC_N"/>
</dbReference>
<accession>A0A3N2D0B8</accession>
<evidence type="ECO:0000256" key="3">
    <source>
        <dbReference type="ARBA" id="ARBA00022692"/>
    </source>
</evidence>
<evidence type="ECO:0000313" key="10">
    <source>
        <dbReference type="EMBL" id="ROR93222.1"/>
    </source>
</evidence>
<feature type="domain" description="ComEC/Rec2-related protein" evidence="9">
    <location>
        <begin position="232"/>
        <end position="489"/>
    </location>
</feature>
<feature type="transmembrane region" description="Helical" evidence="7">
    <location>
        <begin position="405"/>
        <end position="428"/>
    </location>
</feature>
<protein>
    <submittedName>
        <fullName evidence="10">Competence protein ComEC</fullName>
    </submittedName>
</protein>
<dbReference type="PANTHER" id="PTHR30619">
    <property type="entry name" value="DNA INTERNALIZATION/COMPETENCE PROTEIN COMEC/REC2"/>
    <property type="match status" value="1"/>
</dbReference>
<feature type="compositionally biased region" description="Basic residues" evidence="6">
    <location>
        <begin position="848"/>
        <end position="859"/>
    </location>
</feature>
<evidence type="ECO:0000256" key="5">
    <source>
        <dbReference type="ARBA" id="ARBA00023136"/>
    </source>
</evidence>
<evidence type="ECO:0000256" key="1">
    <source>
        <dbReference type="ARBA" id="ARBA00004651"/>
    </source>
</evidence>
<feature type="compositionally biased region" description="Low complexity" evidence="6">
    <location>
        <begin position="821"/>
        <end position="847"/>
    </location>
</feature>
<keyword evidence="2" id="KW-1003">Cell membrane</keyword>
<evidence type="ECO:0000256" key="4">
    <source>
        <dbReference type="ARBA" id="ARBA00022989"/>
    </source>
</evidence>
<evidence type="ECO:0000256" key="2">
    <source>
        <dbReference type="ARBA" id="ARBA00022475"/>
    </source>
</evidence>
<feature type="transmembrane region" description="Helical" evidence="7">
    <location>
        <begin position="502"/>
        <end position="520"/>
    </location>
</feature>
<feature type="domain" description="Metallo-beta-lactamase" evidence="8">
    <location>
        <begin position="547"/>
        <end position="624"/>
    </location>
</feature>
<dbReference type="Gene3D" id="3.60.15.10">
    <property type="entry name" value="Ribonuclease Z/Hydroxyacylglutathione hydrolase-like"/>
    <property type="match status" value="1"/>
</dbReference>
<proteinExistence type="predicted"/>
<feature type="transmembrane region" description="Helical" evidence="7">
    <location>
        <begin position="303"/>
        <end position="319"/>
    </location>
</feature>
<keyword evidence="5 7" id="KW-0472">Membrane</keyword>
<comment type="caution">
    <text evidence="10">The sequence shown here is derived from an EMBL/GenBank/DDBJ whole genome shotgun (WGS) entry which is preliminary data.</text>
</comment>
<feature type="transmembrane region" description="Helical" evidence="7">
    <location>
        <begin position="279"/>
        <end position="297"/>
    </location>
</feature>
<dbReference type="InterPro" id="IPR036866">
    <property type="entry name" value="RibonucZ/Hydroxyglut_hydro"/>
</dbReference>
<dbReference type="Proteomes" id="UP000275356">
    <property type="component" value="Unassembled WGS sequence"/>
</dbReference>
<keyword evidence="11" id="KW-1185">Reference proteome</keyword>
<name>A0A3N2D0B8_9MICO</name>
<dbReference type="RefSeq" id="WP_123740213.1">
    <property type="nucleotide sequence ID" value="NZ_RKHQ01000002.1"/>
</dbReference>
<comment type="subcellular location">
    <subcellularLocation>
        <location evidence="1">Cell membrane</location>
        <topology evidence="1">Multi-pass membrane protein</topology>
    </subcellularLocation>
</comment>
<keyword evidence="4 7" id="KW-1133">Transmembrane helix</keyword>
<feature type="region of interest" description="Disordered" evidence="6">
    <location>
        <begin position="815"/>
        <end position="859"/>
    </location>
</feature>
<dbReference type="AlphaFoldDB" id="A0A3N2D0B8"/>
<feature type="transmembrane region" description="Helical" evidence="7">
    <location>
        <begin position="349"/>
        <end position="371"/>
    </location>
</feature>
<dbReference type="Pfam" id="PF00753">
    <property type="entry name" value="Lactamase_B"/>
    <property type="match status" value="1"/>
</dbReference>
<dbReference type="InterPro" id="IPR052159">
    <property type="entry name" value="Competence_DNA_uptake"/>
</dbReference>
<evidence type="ECO:0000259" key="9">
    <source>
        <dbReference type="Pfam" id="PF03772"/>
    </source>
</evidence>
<feature type="transmembrane region" description="Helical" evidence="7">
    <location>
        <begin position="252"/>
        <end position="272"/>
    </location>
</feature>
<feature type="transmembrane region" description="Helical" evidence="7">
    <location>
        <begin position="474"/>
        <end position="490"/>
    </location>
</feature>
<dbReference type="OrthoDB" id="7177610at2"/>
<reference evidence="10 11" key="1">
    <citation type="submission" date="2018-11" db="EMBL/GenBank/DDBJ databases">
        <title>Sequencing the genomes of 1000 actinobacteria strains.</title>
        <authorList>
            <person name="Klenk H.-P."/>
        </authorList>
    </citation>
    <scope>NUCLEOTIDE SEQUENCE [LARGE SCALE GENOMIC DNA]</scope>
    <source>
        <strain evidence="10 11">DSM 13521</strain>
    </source>
</reference>
<sequence>MSGRLRALDLRLAVPALAAWAVAVVATAGGAVVRGGVAAAATLLALLAVRWGSRGGGGAHRSGWGPPVPMLLLTAAAMLAVDGSVVVQDAVRRPPALLAAVESGSVTVVLRVDSPPSRAAAGLDGGGRVSFAATLEEVGSQTSVASMRSPVRVLAPGGGWGDLVPGARVSAPATLRPTAPSGRPTALVLVRGDPVPRGVPPPPQVLAARVRADLRGATAGLPGHAQLLPGIAVGDDDRVPVALADAMSATSLGHLLAVSGAHVAIVLGLVMTLAGGLSLAIRLAIGVLVLGGLVLLVGPEPSVVRASAMGVVLLLALALGRRSQAMAALSAAVGVLVLLDPWIAGSIGFALSVSATAGIVLGSGRLTAAIADRLGRAAALAPALAVPLAAQIACLPVLLLVDPGVATYAVPANALVAPVVPAVTLLGLGAAVLGGVWPAGAHALLLAATPGTWWIDQVATRLASAPLARLPWPVGWRGLLLAVVLTGAAWRGRAWWRRHGRVATAAGLALVLVAVVVPATRQSVGDVVRPVWSATSVAPGWRVVACGVGQGAAVLVSAAPEGGGEAGAVVLDVGPPDSGLGPCLRAAGVSRVVALVLSHADLDHVGGLDELLAVASVERAYLPDVPEERLAEVRRALVAADVPVVDVVVADEIPAGPVASVAGGAATLEFLWPTRRAVELRGEVDESEANGLSLAVLVRAGGTSVLAVGDLGAGAQAALLRTPALAAVLDAGAPDVTVVAHHGSPDADPAFLAAASGRVALVSVGADNRYGHPAPWVLTAIDEAGSLPVRTDLCGTVTVRRADGGRLEVTRCVPHAQTPARAPGSPTPTSRTSTAAAPTRAPEARASGWRRRRRDGRPP</sequence>
<dbReference type="NCBIfam" id="TIGR00360">
    <property type="entry name" value="ComEC_N-term"/>
    <property type="match status" value="1"/>
</dbReference>
<dbReference type="SUPFAM" id="SSF56281">
    <property type="entry name" value="Metallo-hydrolase/oxidoreductase"/>
    <property type="match status" value="1"/>
</dbReference>
<evidence type="ECO:0000256" key="7">
    <source>
        <dbReference type="SAM" id="Phobius"/>
    </source>
</evidence>
<dbReference type="GO" id="GO:0005886">
    <property type="term" value="C:plasma membrane"/>
    <property type="evidence" value="ECO:0007669"/>
    <property type="project" value="UniProtKB-SubCell"/>
</dbReference>
<feature type="transmembrane region" description="Helical" evidence="7">
    <location>
        <begin position="435"/>
        <end position="454"/>
    </location>
</feature>
<dbReference type="EMBL" id="RKHQ01000002">
    <property type="protein sequence ID" value="ROR93222.1"/>
    <property type="molecule type" value="Genomic_DNA"/>
</dbReference>
<gene>
    <name evidence="10" type="ORF">EDD28_2630</name>
</gene>
<feature type="transmembrane region" description="Helical" evidence="7">
    <location>
        <begin position="378"/>
        <end position="399"/>
    </location>
</feature>
<evidence type="ECO:0000313" key="11">
    <source>
        <dbReference type="Proteomes" id="UP000275356"/>
    </source>
</evidence>